<dbReference type="InterPro" id="IPR000182">
    <property type="entry name" value="GNAT_dom"/>
</dbReference>
<dbReference type="CDD" id="cd04301">
    <property type="entry name" value="NAT_SF"/>
    <property type="match status" value="1"/>
</dbReference>
<gene>
    <name evidence="2" type="ORF">HKT17_00755</name>
</gene>
<dbReference type="SUPFAM" id="SSF55729">
    <property type="entry name" value="Acyl-CoA N-acyltransferases (Nat)"/>
    <property type="match status" value="1"/>
</dbReference>
<dbReference type="InterPro" id="IPR016181">
    <property type="entry name" value="Acyl_CoA_acyltransferase"/>
</dbReference>
<dbReference type="Pfam" id="PF00583">
    <property type="entry name" value="Acetyltransf_1"/>
    <property type="match status" value="1"/>
</dbReference>
<accession>A0ABX6N1S4</accession>
<reference evidence="2 3" key="1">
    <citation type="submission" date="2020-05" db="EMBL/GenBank/DDBJ databases">
        <title>Compete genome of Limnobacter sp. SAORIC-580.</title>
        <authorList>
            <person name="Song J."/>
            <person name="Cho J.-C."/>
        </authorList>
    </citation>
    <scope>NUCLEOTIDE SEQUENCE [LARGE SCALE GENOMIC DNA]</scope>
    <source>
        <strain evidence="2 3">SAORIC-580</strain>
    </source>
</reference>
<sequence>MLEIQTITDSDHMLMTLANAATWVQSEEEFILWSGAEYRFGHVISEFHLGKKPEEVYVAWLNGAAVGYTELHFNSFGRVIARVLCHPQYRGHGIGRQLVDWACERAYISSLIVTLFCVPNNRVAHRLYLNMGFAEHEILVPDDLIRMTKINPKLTMDEIHSNSSSKAFLTMN</sequence>
<feature type="domain" description="N-acetyltransferase" evidence="1">
    <location>
        <begin position="2"/>
        <end position="152"/>
    </location>
</feature>
<proteinExistence type="predicted"/>
<dbReference type="RefSeq" id="WP_171097085.1">
    <property type="nucleotide sequence ID" value="NZ_CP053084.1"/>
</dbReference>
<organism evidence="2 3">
    <name type="scientific">Limnobacter profundi</name>
    <dbReference type="NCBI Taxonomy" id="2732163"/>
    <lineage>
        <taxon>Bacteria</taxon>
        <taxon>Pseudomonadati</taxon>
        <taxon>Pseudomonadota</taxon>
        <taxon>Betaproteobacteria</taxon>
        <taxon>Burkholderiales</taxon>
        <taxon>Burkholderiaceae</taxon>
        <taxon>Limnobacter</taxon>
    </lineage>
</organism>
<protein>
    <submittedName>
        <fullName evidence="2">GNAT family N-acetyltransferase</fullName>
    </submittedName>
</protein>
<dbReference type="PROSITE" id="PS51186">
    <property type="entry name" value="GNAT"/>
    <property type="match status" value="1"/>
</dbReference>
<dbReference type="Proteomes" id="UP000501130">
    <property type="component" value="Chromosome"/>
</dbReference>
<dbReference type="EMBL" id="CP053084">
    <property type="protein sequence ID" value="QJR28334.1"/>
    <property type="molecule type" value="Genomic_DNA"/>
</dbReference>
<name>A0ABX6N1S4_9BURK</name>
<evidence type="ECO:0000259" key="1">
    <source>
        <dbReference type="PROSITE" id="PS51186"/>
    </source>
</evidence>
<evidence type="ECO:0000313" key="2">
    <source>
        <dbReference type="EMBL" id="QJR28334.1"/>
    </source>
</evidence>
<evidence type="ECO:0000313" key="3">
    <source>
        <dbReference type="Proteomes" id="UP000501130"/>
    </source>
</evidence>
<keyword evidence="3" id="KW-1185">Reference proteome</keyword>
<dbReference type="Gene3D" id="3.40.630.30">
    <property type="match status" value="1"/>
</dbReference>